<evidence type="ECO:0008006" key="3">
    <source>
        <dbReference type="Google" id="ProtNLM"/>
    </source>
</evidence>
<reference evidence="2" key="1">
    <citation type="submission" date="2016-06" db="EMBL/GenBank/DDBJ databases">
        <title>Parallel loss of symbiosis genes in relatives of nitrogen-fixing non-legume Parasponia.</title>
        <authorList>
            <person name="Van Velzen R."/>
            <person name="Holmer R."/>
            <person name="Bu F."/>
            <person name="Rutten L."/>
            <person name="Van Zeijl A."/>
            <person name="Liu W."/>
            <person name="Santuari L."/>
            <person name="Cao Q."/>
            <person name="Sharma T."/>
            <person name="Shen D."/>
            <person name="Roswanjaya Y."/>
            <person name="Wardhani T."/>
            <person name="Kalhor M.S."/>
            <person name="Jansen J."/>
            <person name="Van den Hoogen J."/>
            <person name="Gungor B."/>
            <person name="Hartog M."/>
            <person name="Hontelez J."/>
            <person name="Verver J."/>
            <person name="Yang W.-C."/>
            <person name="Schijlen E."/>
            <person name="Repin R."/>
            <person name="Schilthuizen M."/>
            <person name="Schranz E."/>
            <person name="Heidstra R."/>
            <person name="Miyata K."/>
            <person name="Fedorova E."/>
            <person name="Kohlen W."/>
            <person name="Bisseling T."/>
            <person name="Smit S."/>
            <person name="Geurts R."/>
        </authorList>
    </citation>
    <scope>NUCLEOTIDE SEQUENCE [LARGE SCALE GENOMIC DNA]</scope>
    <source>
        <strain evidence="2">cv. RG33-2</strain>
    </source>
</reference>
<dbReference type="AlphaFoldDB" id="A0A2P5ATQ1"/>
<evidence type="ECO:0000313" key="1">
    <source>
        <dbReference type="EMBL" id="PON39936.1"/>
    </source>
</evidence>
<comment type="caution">
    <text evidence="1">The sequence shown here is derived from an EMBL/GenBank/DDBJ whole genome shotgun (WGS) entry which is preliminary data.</text>
</comment>
<protein>
    <recommendedName>
        <fullName evidence="3">Reverse transcriptase domain-containing protein</fullName>
    </recommendedName>
</protein>
<dbReference type="InParanoid" id="A0A2P5ATQ1"/>
<sequence>MLGNLHGIKISREAPAISHLIFADDTILFCRANQEEATAIDKCLKIYEEWSGQCISKGKSGVVFSPNTGPISRKSILEVLRMGTLSREKKYLGIPLFSSRIRCADFQFLKEKVLSRLEGWKAKLLSRVRRIVLIQLVIQSILSYTMSTFKVPATICQGLDAAARMF</sequence>
<gene>
    <name evidence="1" type="ORF">TorRG33x02_341560</name>
</gene>
<keyword evidence="2" id="KW-1185">Reference proteome</keyword>
<organism evidence="1 2">
    <name type="scientific">Trema orientale</name>
    <name type="common">Charcoal tree</name>
    <name type="synonym">Celtis orientalis</name>
    <dbReference type="NCBI Taxonomy" id="63057"/>
    <lineage>
        <taxon>Eukaryota</taxon>
        <taxon>Viridiplantae</taxon>
        <taxon>Streptophyta</taxon>
        <taxon>Embryophyta</taxon>
        <taxon>Tracheophyta</taxon>
        <taxon>Spermatophyta</taxon>
        <taxon>Magnoliopsida</taxon>
        <taxon>eudicotyledons</taxon>
        <taxon>Gunneridae</taxon>
        <taxon>Pentapetalae</taxon>
        <taxon>rosids</taxon>
        <taxon>fabids</taxon>
        <taxon>Rosales</taxon>
        <taxon>Cannabaceae</taxon>
        <taxon>Trema</taxon>
    </lineage>
</organism>
<dbReference type="PANTHER" id="PTHR33116">
    <property type="entry name" value="REVERSE TRANSCRIPTASE ZINC-BINDING DOMAIN-CONTAINING PROTEIN-RELATED-RELATED"/>
    <property type="match status" value="1"/>
</dbReference>
<dbReference type="EMBL" id="JXTC01000702">
    <property type="protein sequence ID" value="PON39936.1"/>
    <property type="molecule type" value="Genomic_DNA"/>
</dbReference>
<evidence type="ECO:0000313" key="2">
    <source>
        <dbReference type="Proteomes" id="UP000237000"/>
    </source>
</evidence>
<dbReference type="Proteomes" id="UP000237000">
    <property type="component" value="Unassembled WGS sequence"/>
</dbReference>
<dbReference type="STRING" id="63057.A0A2P5ATQ1"/>
<dbReference type="PANTHER" id="PTHR33116:SF86">
    <property type="entry name" value="REVERSE TRANSCRIPTASE DOMAIN-CONTAINING PROTEIN"/>
    <property type="match status" value="1"/>
</dbReference>
<name>A0A2P5ATQ1_TREOI</name>
<accession>A0A2P5ATQ1</accession>
<proteinExistence type="predicted"/>
<dbReference type="OrthoDB" id="1166703at2759"/>